<feature type="compositionally biased region" description="Acidic residues" evidence="1">
    <location>
        <begin position="51"/>
        <end position="64"/>
    </location>
</feature>
<evidence type="ECO:0000313" key="3">
    <source>
        <dbReference type="Proteomes" id="UP000834106"/>
    </source>
</evidence>
<organism evidence="2 3">
    <name type="scientific">Fraxinus pennsylvanica</name>
    <dbReference type="NCBI Taxonomy" id="56036"/>
    <lineage>
        <taxon>Eukaryota</taxon>
        <taxon>Viridiplantae</taxon>
        <taxon>Streptophyta</taxon>
        <taxon>Embryophyta</taxon>
        <taxon>Tracheophyta</taxon>
        <taxon>Spermatophyta</taxon>
        <taxon>Magnoliopsida</taxon>
        <taxon>eudicotyledons</taxon>
        <taxon>Gunneridae</taxon>
        <taxon>Pentapetalae</taxon>
        <taxon>asterids</taxon>
        <taxon>lamiids</taxon>
        <taxon>Lamiales</taxon>
        <taxon>Oleaceae</taxon>
        <taxon>Oleeae</taxon>
        <taxon>Fraxinus</taxon>
    </lineage>
</organism>
<feature type="region of interest" description="Disordered" evidence="1">
    <location>
        <begin position="50"/>
        <end position="75"/>
    </location>
</feature>
<accession>A0AAD1Z1X5</accession>
<evidence type="ECO:0000256" key="1">
    <source>
        <dbReference type="SAM" id="MobiDB-lite"/>
    </source>
</evidence>
<sequence length="131" mass="14953">MFLCICDNVLCDLCEEEVDVVVVQVEDEDKIIGEDPKEVEEVVEEFKEIQEVEEDKEFEEEDGNNDNGENLDNIDDINDEPIQSFLVSFSKETLITLFSEVAEKHLDVANRVRKLADVDPAQCKIFVHGFG</sequence>
<gene>
    <name evidence="2" type="ORF">FPE_LOCUS8669</name>
</gene>
<protein>
    <submittedName>
        <fullName evidence="2">Uncharacterized protein</fullName>
    </submittedName>
</protein>
<keyword evidence="3" id="KW-1185">Reference proteome</keyword>
<dbReference type="Proteomes" id="UP000834106">
    <property type="component" value="Chromosome 5"/>
</dbReference>
<reference evidence="2" key="1">
    <citation type="submission" date="2023-05" db="EMBL/GenBank/DDBJ databases">
        <authorList>
            <person name="Huff M."/>
        </authorList>
    </citation>
    <scope>NUCLEOTIDE SEQUENCE</scope>
</reference>
<evidence type="ECO:0000313" key="2">
    <source>
        <dbReference type="EMBL" id="CAI9761239.1"/>
    </source>
</evidence>
<name>A0AAD1Z1X5_9LAMI</name>
<dbReference type="EMBL" id="OU503040">
    <property type="protein sequence ID" value="CAI9761239.1"/>
    <property type="molecule type" value="Genomic_DNA"/>
</dbReference>
<proteinExistence type="predicted"/>
<dbReference type="AlphaFoldDB" id="A0AAD1Z1X5"/>